<feature type="compositionally biased region" description="Basic and acidic residues" evidence="1">
    <location>
        <begin position="58"/>
        <end position="83"/>
    </location>
</feature>
<feature type="region of interest" description="Disordered" evidence="1">
    <location>
        <begin position="56"/>
        <end position="84"/>
    </location>
</feature>
<evidence type="ECO:0000313" key="2">
    <source>
        <dbReference type="EMBL" id="CAK9173423.1"/>
    </source>
</evidence>
<reference evidence="2 4" key="1">
    <citation type="submission" date="2024-02" db="EMBL/GenBank/DDBJ databases">
        <authorList>
            <person name="Vignale AGUSTIN F."/>
            <person name="Sosa J E."/>
            <person name="Modenutti C."/>
        </authorList>
    </citation>
    <scope>NUCLEOTIDE SEQUENCE [LARGE SCALE GENOMIC DNA]</scope>
</reference>
<evidence type="ECO:0000313" key="3">
    <source>
        <dbReference type="EMBL" id="CAK9173424.1"/>
    </source>
</evidence>
<dbReference type="AlphaFoldDB" id="A0ABC8TVA1"/>
<keyword evidence="4" id="KW-1185">Reference proteome</keyword>
<dbReference type="Proteomes" id="UP001642360">
    <property type="component" value="Unassembled WGS sequence"/>
</dbReference>
<dbReference type="EMBL" id="CAUOFW020006168">
    <property type="protein sequence ID" value="CAK9173423.1"/>
    <property type="molecule type" value="Genomic_DNA"/>
</dbReference>
<sequence length="131" mass="15224">MQELVRLRQQQQSTDSQLHTMVQQLQGMEQRQQMMSFLAKAVNSPGFLAQFLQQQNESSKRITEGNKKRRLKQESVSDDHLGPMDRQIVKYQPLMNEAANAMLRQIIKVDAQHMEHLTEQMGFLAAETRKV</sequence>
<protein>
    <submittedName>
        <fullName evidence="2">Uncharacterized protein</fullName>
    </submittedName>
</protein>
<gene>
    <name evidence="2" type="ORF">ILEXP_LOCUS43154</name>
    <name evidence="3" type="ORF">ILEXP_LOCUS43155</name>
</gene>
<evidence type="ECO:0000256" key="1">
    <source>
        <dbReference type="SAM" id="MobiDB-lite"/>
    </source>
</evidence>
<name>A0ABC8TVA1_9AQUA</name>
<comment type="caution">
    <text evidence="2">The sequence shown here is derived from an EMBL/GenBank/DDBJ whole genome shotgun (WGS) entry which is preliminary data.</text>
</comment>
<evidence type="ECO:0000313" key="4">
    <source>
        <dbReference type="Proteomes" id="UP001642360"/>
    </source>
</evidence>
<dbReference type="EMBL" id="CAUOFW020006168">
    <property type="protein sequence ID" value="CAK9173424.1"/>
    <property type="molecule type" value="Genomic_DNA"/>
</dbReference>
<proteinExistence type="predicted"/>
<accession>A0ABC8TVA1</accession>
<organism evidence="2 4">
    <name type="scientific">Ilex paraguariensis</name>
    <name type="common">yerba mate</name>
    <dbReference type="NCBI Taxonomy" id="185542"/>
    <lineage>
        <taxon>Eukaryota</taxon>
        <taxon>Viridiplantae</taxon>
        <taxon>Streptophyta</taxon>
        <taxon>Embryophyta</taxon>
        <taxon>Tracheophyta</taxon>
        <taxon>Spermatophyta</taxon>
        <taxon>Magnoliopsida</taxon>
        <taxon>eudicotyledons</taxon>
        <taxon>Gunneridae</taxon>
        <taxon>Pentapetalae</taxon>
        <taxon>asterids</taxon>
        <taxon>campanulids</taxon>
        <taxon>Aquifoliales</taxon>
        <taxon>Aquifoliaceae</taxon>
        <taxon>Ilex</taxon>
    </lineage>
</organism>